<dbReference type="Gene3D" id="1.10.10.10">
    <property type="entry name" value="Winged helix-like DNA-binding domain superfamily/Winged helix DNA-binding domain"/>
    <property type="match status" value="1"/>
</dbReference>
<gene>
    <name evidence="2" type="ORF">H5985_01300</name>
</gene>
<evidence type="ECO:0000259" key="1">
    <source>
        <dbReference type="Pfam" id="PF04326"/>
    </source>
</evidence>
<sequence>MIVNQEVIDAIRLMRRIGTDTQRWEVKKSVQELPKNLPETISAFSNMHGGMIILGLEENNKFRSAVGFDADKIYKQLQTIGDRFTPVVRMEIEKVPFEGQTIVVARVNELPKDRKPCFITARGCYEGSFIRSGGGDRHLTSYEVDRLLEERHQPQHDIEPVEQASLNDLDQDSLKAIVKRAKELFPRVFGKLDDEVILIQLGVCTRVEGQLHPTLAGLLATGVFPQQYFPRLEVVFTVYAGTTKEGNLKTGERYVDSKEIVGSIPNMLMETLSLLQQRMNTGAVIQGGLRKDIPDYPLIAVREAVANALQHRDYSQGGRGSQVQVNLYSDRLEIINPGGLYGSTTVESLGKEGISSTRNEFLSRLLTYTPYDDGYVVENKGTGFMTIESSLASALMPPPKVLNSLTYFKLTFEKRRKTAEEISDRSWKNLESAILSELEKLGSVSTKELMTMSGYSRQTIINHVNRMVQTGLLEPIEPRNSPKQRYRLVRK</sequence>
<name>A0ABS2GR42_9BURK</name>
<dbReference type="Proteomes" id="UP000777002">
    <property type="component" value="Unassembled WGS sequence"/>
</dbReference>
<proteinExistence type="predicted"/>
<dbReference type="InterPro" id="IPR036390">
    <property type="entry name" value="WH_DNA-bd_sf"/>
</dbReference>
<reference evidence="2 3" key="1">
    <citation type="journal article" date="2021" name="Sci. Rep.">
        <title>The distribution of antibiotic resistance genes in chicken gut microbiota commensals.</title>
        <authorList>
            <person name="Juricova H."/>
            <person name="Matiasovicova J."/>
            <person name="Kubasova T."/>
            <person name="Cejkova D."/>
            <person name="Rychlik I."/>
        </authorList>
    </citation>
    <scope>NUCLEOTIDE SEQUENCE [LARGE SCALE GENOMIC DNA]</scope>
    <source>
        <strain evidence="2 3">An562</strain>
    </source>
</reference>
<dbReference type="EMBL" id="JACJKX010000001">
    <property type="protein sequence ID" value="MBM6927919.1"/>
    <property type="molecule type" value="Genomic_DNA"/>
</dbReference>
<dbReference type="InterPro" id="IPR038475">
    <property type="entry name" value="RecG_C_sf"/>
</dbReference>
<dbReference type="SUPFAM" id="SSF46785">
    <property type="entry name" value="Winged helix' DNA-binding domain"/>
    <property type="match status" value="1"/>
</dbReference>
<feature type="domain" description="Schlafen AlbA-2" evidence="1">
    <location>
        <begin position="21"/>
        <end position="139"/>
    </location>
</feature>
<dbReference type="InterPro" id="IPR038461">
    <property type="entry name" value="Schlafen_AlbA_2_dom_sf"/>
</dbReference>
<dbReference type="InterPro" id="IPR036388">
    <property type="entry name" value="WH-like_DNA-bd_sf"/>
</dbReference>
<dbReference type="Gene3D" id="3.30.950.30">
    <property type="entry name" value="Schlafen, AAA domain"/>
    <property type="match status" value="1"/>
</dbReference>
<dbReference type="Gene3D" id="3.30.565.60">
    <property type="match status" value="1"/>
</dbReference>
<dbReference type="InterPro" id="IPR007421">
    <property type="entry name" value="Schlafen_AlbA_2_dom"/>
</dbReference>
<dbReference type="Pfam" id="PF04326">
    <property type="entry name" value="SLFN_AlbA_2"/>
    <property type="match status" value="1"/>
</dbReference>
<dbReference type="Pfam" id="PF13749">
    <property type="entry name" value="HATPase_c_4"/>
    <property type="match status" value="1"/>
</dbReference>
<dbReference type="PANTHER" id="PTHR30595">
    <property type="entry name" value="GLPR-RELATED TRANSCRIPTIONAL REPRESSOR"/>
    <property type="match status" value="1"/>
</dbReference>
<dbReference type="PANTHER" id="PTHR30595:SF6">
    <property type="entry name" value="SCHLAFEN ALBA-2 DOMAIN-CONTAINING PROTEIN"/>
    <property type="match status" value="1"/>
</dbReference>
<organism evidence="2 3">
    <name type="scientific">Parasutterella secunda</name>
    <dbReference type="NCBI Taxonomy" id="626947"/>
    <lineage>
        <taxon>Bacteria</taxon>
        <taxon>Pseudomonadati</taxon>
        <taxon>Pseudomonadota</taxon>
        <taxon>Betaproteobacteria</taxon>
        <taxon>Burkholderiales</taxon>
        <taxon>Sutterellaceae</taxon>
        <taxon>Parasutterella</taxon>
    </lineage>
</organism>
<evidence type="ECO:0000313" key="3">
    <source>
        <dbReference type="Proteomes" id="UP000777002"/>
    </source>
</evidence>
<dbReference type="RefSeq" id="WP_205049504.1">
    <property type="nucleotide sequence ID" value="NZ_JACJKX010000001.1"/>
</dbReference>
<evidence type="ECO:0000313" key="2">
    <source>
        <dbReference type="EMBL" id="MBM6927919.1"/>
    </source>
</evidence>
<comment type="caution">
    <text evidence="2">The sequence shown here is derived from an EMBL/GenBank/DDBJ whole genome shotgun (WGS) entry which is preliminary data.</text>
</comment>
<accession>A0ABS2GR42</accession>
<protein>
    <submittedName>
        <fullName evidence="2">DNA binding domain-containing protein</fullName>
    </submittedName>
</protein>
<keyword evidence="3" id="KW-1185">Reference proteome</keyword>